<dbReference type="AlphaFoldDB" id="A0A1Q3E0W0"/>
<reference evidence="2 3" key="2">
    <citation type="submission" date="2017-02" db="EMBL/GenBank/DDBJ databases">
        <title>A genome survey and senescence transcriptome analysis in Lentinula edodes.</title>
        <authorList>
            <person name="Sakamoto Y."/>
            <person name="Nakade K."/>
            <person name="Sato S."/>
            <person name="Yoshida Y."/>
            <person name="Miyazaki K."/>
            <person name="Natsume S."/>
            <person name="Konno N."/>
        </authorList>
    </citation>
    <scope>NUCLEOTIDE SEQUENCE [LARGE SCALE GENOMIC DNA]</scope>
    <source>
        <strain evidence="2 3">NBRC 111202</strain>
    </source>
</reference>
<evidence type="ECO:0000256" key="1">
    <source>
        <dbReference type="SAM" id="MobiDB-lite"/>
    </source>
</evidence>
<feature type="compositionally biased region" description="Basic and acidic residues" evidence="1">
    <location>
        <begin position="72"/>
        <end position="87"/>
    </location>
</feature>
<dbReference type="EMBL" id="BDGU01000036">
    <property type="protein sequence ID" value="GAW00754.1"/>
    <property type="molecule type" value="Genomic_DNA"/>
</dbReference>
<reference evidence="2 3" key="1">
    <citation type="submission" date="2016-08" db="EMBL/GenBank/DDBJ databases">
        <authorList>
            <consortium name="Lentinula edodes genome sequencing consortium"/>
            <person name="Sakamoto Y."/>
            <person name="Nakade K."/>
            <person name="Sato S."/>
            <person name="Yoshida Y."/>
            <person name="Miyazaki K."/>
            <person name="Natsume S."/>
            <person name="Konno N."/>
        </authorList>
    </citation>
    <scope>NUCLEOTIDE SEQUENCE [LARGE SCALE GENOMIC DNA]</scope>
    <source>
        <strain evidence="2 3">NBRC 111202</strain>
    </source>
</reference>
<proteinExistence type="predicted"/>
<accession>A0A1Q3E0W0</accession>
<name>A0A1Q3E0W0_LENED</name>
<comment type="caution">
    <text evidence="2">The sequence shown here is derived from an EMBL/GenBank/DDBJ whole genome shotgun (WGS) entry which is preliminary data.</text>
</comment>
<protein>
    <submittedName>
        <fullName evidence="2">Uncharacterized protein</fullName>
    </submittedName>
</protein>
<feature type="region of interest" description="Disordered" evidence="1">
    <location>
        <begin position="118"/>
        <end position="143"/>
    </location>
</feature>
<keyword evidence="3" id="KW-1185">Reference proteome</keyword>
<organism evidence="2 3">
    <name type="scientific">Lentinula edodes</name>
    <name type="common">Shiitake mushroom</name>
    <name type="synonym">Lentinus edodes</name>
    <dbReference type="NCBI Taxonomy" id="5353"/>
    <lineage>
        <taxon>Eukaryota</taxon>
        <taxon>Fungi</taxon>
        <taxon>Dikarya</taxon>
        <taxon>Basidiomycota</taxon>
        <taxon>Agaricomycotina</taxon>
        <taxon>Agaricomycetes</taxon>
        <taxon>Agaricomycetidae</taxon>
        <taxon>Agaricales</taxon>
        <taxon>Marasmiineae</taxon>
        <taxon>Omphalotaceae</taxon>
        <taxon>Lentinula</taxon>
    </lineage>
</organism>
<evidence type="ECO:0000313" key="2">
    <source>
        <dbReference type="EMBL" id="GAW00754.1"/>
    </source>
</evidence>
<dbReference type="Proteomes" id="UP000188533">
    <property type="component" value="Unassembled WGS sequence"/>
</dbReference>
<feature type="compositionally biased region" description="Acidic residues" evidence="1">
    <location>
        <begin position="126"/>
        <end position="137"/>
    </location>
</feature>
<feature type="region of interest" description="Disordered" evidence="1">
    <location>
        <begin position="29"/>
        <end position="106"/>
    </location>
</feature>
<evidence type="ECO:0000313" key="3">
    <source>
        <dbReference type="Proteomes" id="UP000188533"/>
    </source>
</evidence>
<gene>
    <name evidence="2" type="ORF">LENED_002304</name>
</gene>
<sequence>MQLIYKILGNFRKFSPNFPRGVFLMDDDGDGELHDTEGSGSEEDCREDSVTDLALVEEQEDPGGSGQSGSNNDHDHDHGGGGGRRAEEDDELALTHHPPLLPGVMPRISRTAVDMAVGMNERDVSGDDDLDSEEGEDWGTQGSCKYRYSLSTTSMQSST</sequence>